<proteinExistence type="inferred from homology"/>
<dbReference type="OrthoDB" id="2954405at2759"/>
<evidence type="ECO:0000256" key="7">
    <source>
        <dbReference type="ARBA" id="ARBA00023136"/>
    </source>
</evidence>
<organism evidence="9 10">
    <name type="scientific">Mycena indigotica</name>
    <dbReference type="NCBI Taxonomy" id="2126181"/>
    <lineage>
        <taxon>Eukaryota</taxon>
        <taxon>Fungi</taxon>
        <taxon>Dikarya</taxon>
        <taxon>Basidiomycota</taxon>
        <taxon>Agaricomycotina</taxon>
        <taxon>Agaricomycetes</taxon>
        <taxon>Agaricomycetidae</taxon>
        <taxon>Agaricales</taxon>
        <taxon>Marasmiineae</taxon>
        <taxon>Mycenaceae</taxon>
        <taxon>Mycena</taxon>
    </lineage>
</organism>
<dbReference type="GeneID" id="59341279"/>
<evidence type="ECO:0000256" key="4">
    <source>
        <dbReference type="ARBA" id="ARBA00022692"/>
    </source>
</evidence>
<keyword evidence="7 8" id="KW-0472">Membrane</keyword>
<feature type="transmembrane region" description="Helical" evidence="8">
    <location>
        <begin position="87"/>
        <end position="106"/>
    </location>
</feature>
<keyword evidence="6 8" id="KW-1133">Transmembrane helix</keyword>
<reference evidence="9" key="1">
    <citation type="submission" date="2020-05" db="EMBL/GenBank/DDBJ databases">
        <title>Mycena genomes resolve the evolution of fungal bioluminescence.</title>
        <authorList>
            <person name="Tsai I.J."/>
        </authorList>
    </citation>
    <scope>NUCLEOTIDE SEQUENCE</scope>
    <source>
        <strain evidence="9">171206Taipei</strain>
    </source>
</reference>
<dbReference type="PANTHER" id="PTHR45683">
    <property type="entry name" value="MITOCHONDRIAL NICOTINAMIDE ADENINE DINUCLEOTIDE TRANSPORTER 1-RELATED-RELATED"/>
    <property type="match status" value="1"/>
</dbReference>
<feature type="transmembrane region" description="Helical" evidence="8">
    <location>
        <begin position="219"/>
        <end position="239"/>
    </location>
</feature>
<evidence type="ECO:0000313" key="10">
    <source>
        <dbReference type="Proteomes" id="UP000636479"/>
    </source>
</evidence>
<evidence type="ECO:0000256" key="1">
    <source>
        <dbReference type="ARBA" id="ARBA00004370"/>
    </source>
</evidence>
<evidence type="ECO:0000256" key="5">
    <source>
        <dbReference type="ARBA" id="ARBA00022737"/>
    </source>
</evidence>
<evidence type="ECO:0000256" key="6">
    <source>
        <dbReference type="ARBA" id="ARBA00022989"/>
    </source>
</evidence>
<keyword evidence="10" id="KW-1185">Reference proteome</keyword>
<dbReference type="SUPFAM" id="SSF103506">
    <property type="entry name" value="Mitochondrial carrier"/>
    <property type="match status" value="1"/>
</dbReference>
<dbReference type="GO" id="GO:0055085">
    <property type="term" value="P:transmembrane transport"/>
    <property type="evidence" value="ECO:0007669"/>
    <property type="project" value="InterPro"/>
</dbReference>
<dbReference type="EMBL" id="JACAZF010000002">
    <property type="protein sequence ID" value="KAF7311750.1"/>
    <property type="molecule type" value="Genomic_DNA"/>
</dbReference>
<dbReference type="GO" id="GO:0006862">
    <property type="term" value="P:nucleotide transport"/>
    <property type="evidence" value="ECO:0007669"/>
    <property type="project" value="InterPro"/>
</dbReference>
<keyword evidence="3" id="KW-0813">Transport</keyword>
<name>A0A8H6T461_9AGAR</name>
<dbReference type="RefSeq" id="XP_037223858.1">
    <property type="nucleotide sequence ID" value="XM_037358763.1"/>
</dbReference>
<comment type="similarity">
    <text evidence="2">Belongs to the mitochondrial carrier (TC 2.A.29) family.</text>
</comment>
<feature type="transmembrane region" description="Helical" evidence="8">
    <location>
        <begin position="298"/>
        <end position="318"/>
    </location>
</feature>
<feature type="transmembrane region" description="Helical" evidence="8">
    <location>
        <begin position="127"/>
        <end position="147"/>
    </location>
</feature>
<evidence type="ECO:0000256" key="3">
    <source>
        <dbReference type="ARBA" id="ARBA00022448"/>
    </source>
</evidence>
<gene>
    <name evidence="9" type="ORF">MIND_00185200</name>
</gene>
<protein>
    <submittedName>
        <fullName evidence="9">Uncharacterized protein</fullName>
    </submittedName>
</protein>
<dbReference type="Proteomes" id="UP000636479">
    <property type="component" value="Unassembled WGS sequence"/>
</dbReference>
<accession>A0A8H6T461</accession>
<dbReference type="AlphaFoldDB" id="A0A8H6T461"/>
<evidence type="ECO:0000313" key="9">
    <source>
        <dbReference type="EMBL" id="KAF7311750.1"/>
    </source>
</evidence>
<evidence type="ECO:0000256" key="2">
    <source>
        <dbReference type="ARBA" id="ARBA00006375"/>
    </source>
</evidence>
<feature type="transmembrane region" description="Helical" evidence="8">
    <location>
        <begin position="7"/>
        <end position="29"/>
    </location>
</feature>
<dbReference type="Gene3D" id="1.50.40.10">
    <property type="entry name" value="Mitochondrial carrier domain"/>
    <property type="match status" value="2"/>
</dbReference>
<dbReference type="InterPro" id="IPR044712">
    <property type="entry name" value="SLC25A32-like"/>
</dbReference>
<evidence type="ECO:0000256" key="8">
    <source>
        <dbReference type="SAM" id="Phobius"/>
    </source>
</evidence>
<feature type="transmembrane region" description="Helical" evidence="8">
    <location>
        <begin position="185"/>
        <end position="207"/>
    </location>
</feature>
<comment type="subcellular location">
    <subcellularLocation>
        <location evidence="1">Membrane</location>
    </subcellularLocation>
</comment>
<sequence length="320" mass="34499">MLDVFTAVFVAIATLIPLGLIFAVSMPFIGTLVRYWGNYTPKQGGVRLEGEATPPPAENDVGYFGMMKRVHRIEGWAGLYKGIMPSLLSMLVAMVVLTPVFALVAVGSTILPNGRIYVPPSRAHQELLVPLIAHALSAIPVLLLVPLEIVTNRAITTPHTLSSFAPGPALKALLSPAEQAAPLKLYLAPGVALSAVLPGLVIPTLDITWQLIAPRLPNALLVLVGLPLVLLGTLVLNPLHVLNTKLTLQRRGGSEAVALPGDEVLRFREDADEPPYEGLVDCARCVVREEGWRVLLRAWWLTALGLGLQLVSQTFVILRQ</sequence>
<keyword evidence="5" id="KW-0677">Repeat</keyword>
<keyword evidence="4 8" id="KW-0812">Transmembrane</keyword>
<dbReference type="InterPro" id="IPR023395">
    <property type="entry name" value="MCP_dom_sf"/>
</dbReference>
<comment type="caution">
    <text evidence="9">The sequence shown here is derived from an EMBL/GenBank/DDBJ whole genome shotgun (WGS) entry which is preliminary data.</text>
</comment>
<dbReference type="GO" id="GO:0016020">
    <property type="term" value="C:membrane"/>
    <property type="evidence" value="ECO:0007669"/>
    <property type="project" value="UniProtKB-SubCell"/>
</dbReference>